<dbReference type="InterPro" id="IPR001478">
    <property type="entry name" value="PDZ"/>
</dbReference>
<dbReference type="PANTHER" id="PTHR10046">
    <property type="entry name" value="ATP DEPENDENT LON PROTEASE FAMILY MEMBER"/>
    <property type="match status" value="1"/>
</dbReference>
<dbReference type="InterPro" id="IPR027065">
    <property type="entry name" value="Lon_Prtase"/>
</dbReference>
<evidence type="ECO:0000259" key="2">
    <source>
        <dbReference type="PROSITE" id="PS51786"/>
    </source>
</evidence>
<keyword evidence="1" id="KW-0720">Serine protease</keyword>
<organism evidence="3 4">
    <name type="scientific">Baia soyae</name>
    <dbReference type="NCBI Taxonomy" id="1544746"/>
    <lineage>
        <taxon>Bacteria</taxon>
        <taxon>Bacillati</taxon>
        <taxon>Bacillota</taxon>
        <taxon>Bacilli</taxon>
        <taxon>Bacillales</taxon>
        <taxon>Thermoactinomycetaceae</taxon>
        <taxon>Baia</taxon>
    </lineage>
</organism>
<dbReference type="EC" id="3.4.21.53" evidence="1"/>
<comment type="catalytic activity">
    <reaction evidence="1">
        <text>Hydrolysis of proteins in presence of ATP.</text>
        <dbReference type="EC" id="3.4.21.53"/>
    </reaction>
</comment>
<dbReference type="SUPFAM" id="SSF50156">
    <property type="entry name" value="PDZ domain-like"/>
    <property type="match status" value="1"/>
</dbReference>
<keyword evidence="1" id="KW-0645">Protease</keyword>
<protein>
    <recommendedName>
        <fullName evidence="1">endopeptidase La</fullName>
        <ecNumber evidence="1">3.4.21.53</ecNumber>
    </recommendedName>
</protein>
<dbReference type="GO" id="GO:0006508">
    <property type="term" value="P:proteolysis"/>
    <property type="evidence" value="ECO:0007669"/>
    <property type="project" value="UniProtKB-KW"/>
</dbReference>
<dbReference type="GO" id="GO:0004176">
    <property type="term" value="F:ATP-dependent peptidase activity"/>
    <property type="evidence" value="ECO:0007669"/>
    <property type="project" value="UniProtKB-UniRule"/>
</dbReference>
<name>A0A4R2RZX9_9BACL</name>
<dbReference type="InterPro" id="IPR020568">
    <property type="entry name" value="Ribosomal_Su5_D2-typ_SF"/>
</dbReference>
<dbReference type="AlphaFoldDB" id="A0A4R2RZX9"/>
<sequence>MFKRNYKGRIFFGILAFLILIGILGTPIASLPYYVMEPGSAEDVAPFVKVDEKPAKHGEGTFYLTTVGVGKATVLDWVWAQYSHELELIPEKEMLINVKNDEEYQRQQKENMLESQNAALIAAFKEAKKPMKVEYLGVEVFSVRKENGFQVGDLITAIDGQPILRKEDLFAYLEKKKIGDRVKVKFQRTNTKDPIEKEIVLADVAEPQEGQKRAGLGIYPLTREKVSTTPSIKIEAGEIGGPSAGLMFTLTVYDQLTEGDLTHSMKIAGTGTMNSEGKVGQIGGIQYKVRAADKKGAEIFFAPKDTQPTDENEKIALQAAKEIKTKMKIVPVATFQEALQYLQSQEKSSQKAS</sequence>
<dbReference type="Gene3D" id="2.30.42.10">
    <property type="match status" value="1"/>
</dbReference>
<dbReference type="PROSITE" id="PS51786">
    <property type="entry name" value="LON_PROTEOLYTIC"/>
    <property type="match status" value="1"/>
</dbReference>
<feature type="active site" evidence="1">
    <location>
        <position position="288"/>
    </location>
</feature>
<dbReference type="Gene3D" id="3.30.230.10">
    <property type="match status" value="1"/>
</dbReference>
<evidence type="ECO:0000313" key="3">
    <source>
        <dbReference type="EMBL" id="TCP70655.1"/>
    </source>
</evidence>
<comment type="similarity">
    <text evidence="1">Belongs to the peptidase S16 family.</text>
</comment>
<dbReference type="Pfam" id="PF13180">
    <property type="entry name" value="PDZ_2"/>
    <property type="match status" value="1"/>
</dbReference>
<keyword evidence="1" id="KW-0378">Hydrolase</keyword>
<dbReference type="GO" id="GO:0004252">
    <property type="term" value="F:serine-type endopeptidase activity"/>
    <property type="evidence" value="ECO:0007669"/>
    <property type="project" value="UniProtKB-UniRule"/>
</dbReference>
<dbReference type="SUPFAM" id="SSF54211">
    <property type="entry name" value="Ribosomal protein S5 domain 2-like"/>
    <property type="match status" value="1"/>
</dbReference>
<dbReference type="NCBIfam" id="NF041438">
    <property type="entry name" value="SepM_fam_S16"/>
    <property type="match status" value="1"/>
</dbReference>
<gene>
    <name evidence="3" type="ORF">EDD57_10198</name>
</gene>
<proteinExistence type="inferred from homology"/>
<dbReference type="OrthoDB" id="2356897at2"/>
<accession>A0A4R2RZX9</accession>
<dbReference type="Pfam" id="PF05362">
    <property type="entry name" value="Lon_C"/>
    <property type="match status" value="1"/>
</dbReference>
<dbReference type="Proteomes" id="UP000294746">
    <property type="component" value="Unassembled WGS sequence"/>
</dbReference>
<dbReference type="GO" id="GO:0030163">
    <property type="term" value="P:protein catabolic process"/>
    <property type="evidence" value="ECO:0007669"/>
    <property type="project" value="InterPro"/>
</dbReference>
<dbReference type="InterPro" id="IPR036034">
    <property type="entry name" value="PDZ_sf"/>
</dbReference>
<evidence type="ECO:0000313" key="4">
    <source>
        <dbReference type="Proteomes" id="UP000294746"/>
    </source>
</evidence>
<keyword evidence="4" id="KW-1185">Reference proteome</keyword>
<reference evidence="3 4" key="1">
    <citation type="submission" date="2019-03" db="EMBL/GenBank/DDBJ databases">
        <title>Genomic Encyclopedia of Type Strains, Phase IV (KMG-IV): sequencing the most valuable type-strain genomes for metagenomic binning, comparative biology and taxonomic classification.</title>
        <authorList>
            <person name="Goeker M."/>
        </authorList>
    </citation>
    <scope>NUCLEOTIDE SEQUENCE [LARGE SCALE GENOMIC DNA]</scope>
    <source>
        <strain evidence="3 4">DSM 46831</strain>
    </source>
</reference>
<comment type="caution">
    <text evidence="3">The sequence shown here is derived from an EMBL/GenBank/DDBJ whole genome shotgun (WGS) entry which is preliminary data.</text>
</comment>
<feature type="domain" description="Lon proteolytic" evidence="2">
    <location>
        <begin position="236"/>
        <end position="345"/>
    </location>
</feature>
<evidence type="ECO:0000256" key="1">
    <source>
        <dbReference type="PROSITE-ProRule" id="PRU01122"/>
    </source>
</evidence>
<dbReference type="InterPro" id="IPR008269">
    <property type="entry name" value="Lon_proteolytic"/>
</dbReference>
<feature type="active site" evidence="1">
    <location>
        <position position="243"/>
    </location>
</feature>
<dbReference type="RefSeq" id="WP_131847251.1">
    <property type="nucleotide sequence ID" value="NZ_SLXV01000001.1"/>
</dbReference>
<dbReference type="InterPro" id="IPR014721">
    <property type="entry name" value="Ribsml_uS5_D2-typ_fold_subgr"/>
</dbReference>
<dbReference type="EMBL" id="SLXV01000001">
    <property type="protein sequence ID" value="TCP70655.1"/>
    <property type="molecule type" value="Genomic_DNA"/>
</dbReference>
<dbReference type="GO" id="GO:0005524">
    <property type="term" value="F:ATP binding"/>
    <property type="evidence" value="ECO:0007669"/>
    <property type="project" value="InterPro"/>
</dbReference>